<protein>
    <submittedName>
        <fullName evidence="1">Uncharacterized protein</fullName>
    </submittedName>
</protein>
<name>A0A834JHW2_VESVU</name>
<evidence type="ECO:0000313" key="2">
    <source>
        <dbReference type="Proteomes" id="UP000614350"/>
    </source>
</evidence>
<comment type="caution">
    <text evidence="1">The sequence shown here is derived from an EMBL/GenBank/DDBJ whole genome shotgun (WGS) entry which is preliminary data.</text>
</comment>
<dbReference type="AlphaFoldDB" id="A0A834JHW2"/>
<keyword evidence="2" id="KW-1185">Reference proteome</keyword>
<proteinExistence type="predicted"/>
<sequence>MSLKMSVDSLDFISARLNGHIQGVCVNGVRVREARGGRNGLPGLSLRASERGWKMRKRGSCETGWLGGRLERSVMVREGRGEREGLRWWG</sequence>
<accession>A0A834JHW2</accession>
<dbReference type="Proteomes" id="UP000614350">
    <property type="component" value="Unassembled WGS sequence"/>
</dbReference>
<dbReference type="EMBL" id="JACSEA010000011">
    <property type="protein sequence ID" value="KAF7389023.1"/>
    <property type="molecule type" value="Genomic_DNA"/>
</dbReference>
<organism evidence="1 2">
    <name type="scientific">Vespula vulgaris</name>
    <name type="common">Yellow jacket</name>
    <name type="synonym">Wasp</name>
    <dbReference type="NCBI Taxonomy" id="7454"/>
    <lineage>
        <taxon>Eukaryota</taxon>
        <taxon>Metazoa</taxon>
        <taxon>Ecdysozoa</taxon>
        <taxon>Arthropoda</taxon>
        <taxon>Hexapoda</taxon>
        <taxon>Insecta</taxon>
        <taxon>Pterygota</taxon>
        <taxon>Neoptera</taxon>
        <taxon>Endopterygota</taxon>
        <taxon>Hymenoptera</taxon>
        <taxon>Apocrita</taxon>
        <taxon>Aculeata</taxon>
        <taxon>Vespoidea</taxon>
        <taxon>Vespidae</taxon>
        <taxon>Vespinae</taxon>
        <taxon>Vespula</taxon>
    </lineage>
</organism>
<evidence type="ECO:0000313" key="1">
    <source>
        <dbReference type="EMBL" id="KAF7389023.1"/>
    </source>
</evidence>
<reference evidence="1" key="1">
    <citation type="journal article" date="2020" name="G3 (Bethesda)">
        <title>High-Quality Assemblies for Three Invasive Social Wasps from the &lt;i&gt;Vespula&lt;/i&gt; Genus.</title>
        <authorList>
            <person name="Harrop T.W.R."/>
            <person name="Guhlin J."/>
            <person name="McLaughlin G.M."/>
            <person name="Permina E."/>
            <person name="Stockwell P."/>
            <person name="Gilligan J."/>
            <person name="Le Lec M.F."/>
            <person name="Gruber M.A.M."/>
            <person name="Quinn O."/>
            <person name="Lovegrove M."/>
            <person name="Duncan E.J."/>
            <person name="Remnant E.J."/>
            <person name="Van Eeckhoven J."/>
            <person name="Graham B."/>
            <person name="Knapp R.A."/>
            <person name="Langford K.W."/>
            <person name="Kronenberg Z."/>
            <person name="Press M.O."/>
            <person name="Eacker S.M."/>
            <person name="Wilson-Rankin E.E."/>
            <person name="Purcell J."/>
            <person name="Lester P.J."/>
            <person name="Dearden P.K."/>
        </authorList>
    </citation>
    <scope>NUCLEOTIDE SEQUENCE</scope>
    <source>
        <strain evidence="1">Marl-1</strain>
    </source>
</reference>
<gene>
    <name evidence="1" type="ORF">HZH66_010160</name>
</gene>